<feature type="domain" description="Radical SAM core" evidence="10">
    <location>
        <begin position="142"/>
        <end position="378"/>
    </location>
</feature>
<feature type="binding site" evidence="8">
    <location>
        <position position="156"/>
    </location>
    <ligand>
        <name>[4Fe-4S] cluster</name>
        <dbReference type="ChEBI" id="CHEBI:49883"/>
        <label>2</label>
        <note>4Fe-4S-S-AdoMet</note>
    </ligand>
</feature>
<dbReference type="InterPro" id="IPR013848">
    <property type="entry name" value="Methylthiotransferase_N"/>
</dbReference>
<accession>A0AAW7JR56</accession>
<feature type="binding site" evidence="8">
    <location>
        <position position="160"/>
    </location>
    <ligand>
        <name>[4Fe-4S] cluster</name>
        <dbReference type="ChEBI" id="CHEBI:49883"/>
        <label>2</label>
        <note>4Fe-4S-S-AdoMet</note>
    </ligand>
</feature>
<dbReference type="EC" id="2.8.4.4" evidence="8"/>
<evidence type="ECO:0000256" key="8">
    <source>
        <dbReference type="HAMAP-Rule" id="MF_01865"/>
    </source>
</evidence>
<keyword evidence="11" id="KW-0687">Ribonucleoprotein</keyword>
<dbReference type="InterPro" id="IPR006638">
    <property type="entry name" value="Elp3/MiaA/NifB-like_rSAM"/>
</dbReference>
<evidence type="ECO:0000259" key="10">
    <source>
        <dbReference type="PROSITE" id="PS51918"/>
    </source>
</evidence>
<keyword evidence="5 8" id="KW-0479">Metal-binding</keyword>
<feature type="binding site" evidence="8">
    <location>
        <position position="55"/>
    </location>
    <ligand>
        <name>[4Fe-4S] cluster</name>
        <dbReference type="ChEBI" id="CHEBI:49883"/>
        <label>1</label>
    </ligand>
</feature>
<dbReference type="GO" id="GO:0005829">
    <property type="term" value="C:cytosol"/>
    <property type="evidence" value="ECO:0007669"/>
    <property type="project" value="TreeGrafter"/>
</dbReference>
<dbReference type="InterPro" id="IPR058240">
    <property type="entry name" value="rSAM_sf"/>
</dbReference>
<feature type="binding site" evidence="8">
    <location>
        <position position="19"/>
    </location>
    <ligand>
        <name>[4Fe-4S] cluster</name>
        <dbReference type="ChEBI" id="CHEBI:49883"/>
        <label>1</label>
    </ligand>
</feature>
<dbReference type="PROSITE" id="PS51918">
    <property type="entry name" value="RADICAL_SAM"/>
    <property type="match status" value="1"/>
</dbReference>
<dbReference type="GO" id="GO:0005840">
    <property type="term" value="C:ribosome"/>
    <property type="evidence" value="ECO:0007669"/>
    <property type="project" value="UniProtKB-KW"/>
</dbReference>
<dbReference type="SMART" id="SM00729">
    <property type="entry name" value="Elp3"/>
    <property type="match status" value="1"/>
</dbReference>
<dbReference type="Gene3D" id="3.80.30.20">
    <property type="entry name" value="tm_1862 like domain"/>
    <property type="match status" value="1"/>
</dbReference>
<feature type="binding site" evidence="8">
    <location>
        <position position="90"/>
    </location>
    <ligand>
        <name>[4Fe-4S] cluster</name>
        <dbReference type="ChEBI" id="CHEBI:49883"/>
        <label>1</label>
    </ligand>
</feature>
<gene>
    <name evidence="8 11" type="primary">rimO</name>
    <name evidence="11" type="ORF">QVN40_00310</name>
</gene>
<feature type="domain" description="MTTase N-terminal" evidence="9">
    <location>
        <begin position="10"/>
        <end position="127"/>
    </location>
</feature>
<evidence type="ECO:0000256" key="4">
    <source>
        <dbReference type="ARBA" id="ARBA00022691"/>
    </source>
</evidence>
<dbReference type="EMBL" id="JAUEIR010000001">
    <property type="protein sequence ID" value="MDN0068146.1"/>
    <property type="molecule type" value="Genomic_DNA"/>
</dbReference>
<dbReference type="InterPro" id="IPR002792">
    <property type="entry name" value="TRAM_dom"/>
</dbReference>
<sequence>MSEQFADAFGAVYFITLGCAKNEVDTDRMRSLLLAAGYEEALDVEEADLAIVNTCSFLASATEESIEATLALAEEAADGVRSLPIVMCGCVPSRYGADLPGELPEVAAFVRTDEEDGIVGVVDGLLGVTRAVPAHAPDVKRTVEGSVAFVKISDGCDRFCSFCAIPYIRGRYRSRPWSEIRDEVVDLVSEGVRELVLIGQDTGIWGRDLAEEGEGPHDLASLLRAVAEAVRPHDVWIRVLYLQPEGMTDDLISAIRDTPEVLPYIDIPVQHCSSRVLSAMNRSGSEEELDELFARLRREIPDMVIRTTYLVGFPGETDEEHERMLAFMDRTGFDYTSVFSFSPEEGTRAVKLDGQIDDDVKLERTQAAMDLAESLGFAATASHVGERAQVIVDGIEQTDEGYELIGHAWFQAPDSDGAVHLDAGEAAVGDILEVEFTDSFCYELVGHVVE</sequence>
<dbReference type="SFLD" id="SFLDS00029">
    <property type="entry name" value="Radical_SAM"/>
    <property type="match status" value="1"/>
</dbReference>
<dbReference type="PANTHER" id="PTHR43837:SF1">
    <property type="entry name" value="RIBOSOMAL PROTEIN US12 METHYLTHIOTRANSFERASE RIMO"/>
    <property type="match status" value="1"/>
</dbReference>
<comment type="function">
    <text evidence="8">Catalyzes the methylthiolation of an aspartic acid residue of ribosomal protein uS12.</text>
</comment>
<dbReference type="InterPro" id="IPR005840">
    <property type="entry name" value="Ribosomal_uS12_MeSTrfase_RimO"/>
</dbReference>
<dbReference type="InterPro" id="IPR005839">
    <property type="entry name" value="Methylthiotransferase"/>
</dbReference>
<dbReference type="GO" id="GO:0035599">
    <property type="term" value="F:aspartic acid methylthiotransferase activity"/>
    <property type="evidence" value="ECO:0007669"/>
    <property type="project" value="TreeGrafter"/>
</dbReference>
<dbReference type="GO" id="GO:0046872">
    <property type="term" value="F:metal ion binding"/>
    <property type="evidence" value="ECO:0007669"/>
    <property type="project" value="UniProtKB-KW"/>
</dbReference>
<dbReference type="InterPro" id="IPR038135">
    <property type="entry name" value="Methylthiotransferase_N_sf"/>
</dbReference>
<proteinExistence type="inferred from homology"/>
<dbReference type="HAMAP" id="MF_01865">
    <property type="entry name" value="MTTase_RimO"/>
    <property type="match status" value="1"/>
</dbReference>
<dbReference type="PROSITE" id="PS01278">
    <property type="entry name" value="MTTASE_RADICAL"/>
    <property type="match status" value="1"/>
</dbReference>
<dbReference type="AlphaFoldDB" id="A0AAW7JR56"/>
<comment type="cofactor">
    <cofactor evidence="8">
        <name>[4Fe-4S] cluster</name>
        <dbReference type="ChEBI" id="CHEBI:49883"/>
    </cofactor>
    <text evidence="8">Binds 2 [4Fe-4S] clusters. One cluster is coordinated with 3 cysteines and an exchangeable S-adenosyl-L-methionine.</text>
</comment>
<dbReference type="CDD" id="cd01335">
    <property type="entry name" value="Radical_SAM"/>
    <property type="match status" value="1"/>
</dbReference>
<evidence type="ECO:0000256" key="6">
    <source>
        <dbReference type="ARBA" id="ARBA00023004"/>
    </source>
</evidence>
<evidence type="ECO:0000256" key="5">
    <source>
        <dbReference type="ARBA" id="ARBA00022723"/>
    </source>
</evidence>
<dbReference type="RefSeq" id="WP_289826349.1">
    <property type="nucleotide sequence ID" value="NZ_JAUEIR010000001.1"/>
</dbReference>
<evidence type="ECO:0000256" key="2">
    <source>
        <dbReference type="ARBA" id="ARBA00022490"/>
    </source>
</evidence>
<keyword evidence="7 8" id="KW-0411">Iron-sulfur</keyword>
<reference evidence="11" key="1">
    <citation type="submission" date="2023-06" db="EMBL/GenBank/DDBJ databases">
        <authorList>
            <person name="Zeman M."/>
            <person name="Kubasova T."/>
            <person name="Jahodarova E."/>
            <person name="Nykrynova M."/>
            <person name="Rychlik I."/>
        </authorList>
    </citation>
    <scope>NUCLEOTIDE SEQUENCE</scope>
    <source>
        <strain evidence="11">15_COKtk</strain>
    </source>
</reference>
<organism evidence="11 12">
    <name type="scientific">Collinsella ihumii</name>
    <dbReference type="NCBI Taxonomy" id="1720204"/>
    <lineage>
        <taxon>Bacteria</taxon>
        <taxon>Bacillati</taxon>
        <taxon>Actinomycetota</taxon>
        <taxon>Coriobacteriia</taxon>
        <taxon>Coriobacteriales</taxon>
        <taxon>Coriobacteriaceae</taxon>
        <taxon>Collinsella</taxon>
    </lineage>
</organism>
<evidence type="ECO:0000256" key="3">
    <source>
        <dbReference type="ARBA" id="ARBA00022679"/>
    </source>
</evidence>
<dbReference type="Gene3D" id="2.40.50.140">
    <property type="entry name" value="Nucleic acid-binding proteins"/>
    <property type="match status" value="1"/>
</dbReference>
<evidence type="ECO:0000313" key="11">
    <source>
        <dbReference type="EMBL" id="MDN0068146.1"/>
    </source>
</evidence>
<dbReference type="FunFam" id="3.80.30.20:FF:000001">
    <property type="entry name" value="tRNA-2-methylthio-N(6)-dimethylallyladenosine synthase 2"/>
    <property type="match status" value="1"/>
</dbReference>
<dbReference type="Pfam" id="PF18693">
    <property type="entry name" value="TRAM_2"/>
    <property type="match status" value="1"/>
</dbReference>
<reference evidence="11" key="2">
    <citation type="submission" date="2023-08" db="EMBL/GenBank/DDBJ databases">
        <title>Identification and characterization of horizontal gene transfer across gut microbiota members of farm animals based on homology search.</title>
        <authorList>
            <person name="Schwarzerova J."/>
            <person name="Nykrynova M."/>
            <person name="Jureckova K."/>
            <person name="Cejkova D."/>
            <person name="Rychlik I."/>
        </authorList>
    </citation>
    <scope>NUCLEOTIDE SEQUENCE</scope>
    <source>
        <strain evidence="11">15_COKtk</strain>
    </source>
</reference>
<keyword evidence="1 8" id="KW-0004">4Fe-4S</keyword>
<dbReference type="NCBIfam" id="TIGR00089">
    <property type="entry name" value="MiaB/RimO family radical SAM methylthiotransferase"/>
    <property type="match status" value="1"/>
</dbReference>
<dbReference type="Pfam" id="PF04055">
    <property type="entry name" value="Radical_SAM"/>
    <property type="match status" value="1"/>
</dbReference>
<evidence type="ECO:0000256" key="7">
    <source>
        <dbReference type="ARBA" id="ARBA00023014"/>
    </source>
</evidence>
<dbReference type="SUPFAM" id="SSF102114">
    <property type="entry name" value="Radical SAM enzymes"/>
    <property type="match status" value="1"/>
</dbReference>
<keyword evidence="2 8" id="KW-0963">Cytoplasm</keyword>
<dbReference type="Gene3D" id="3.40.50.12160">
    <property type="entry name" value="Methylthiotransferase, N-terminal domain"/>
    <property type="match status" value="1"/>
</dbReference>
<keyword evidence="4 8" id="KW-0949">S-adenosyl-L-methionine</keyword>
<evidence type="ECO:0000256" key="1">
    <source>
        <dbReference type="ARBA" id="ARBA00022485"/>
    </source>
</evidence>
<dbReference type="InterPro" id="IPR007197">
    <property type="entry name" value="rSAM"/>
</dbReference>
<dbReference type="PROSITE" id="PS51449">
    <property type="entry name" value="MTTASE_N"/>
    <property type="match status" value="1"/>
</dbReference>
<dbReference type="GO" id="GO:0051539">
    <property type="term" value="F:4 iron, 4 sulfur cluster binding"/>
    <property type="evidence" value="ECO:0007669"/>
    <property type="project" value="UniProtKB-UniRule"/>
</dbReference>
<dbReference type="NCBIfam" id="TIGR01125">
    <property type="entry name" value="30S ribosomal protein S12 methylthiotransferase RimO"/>
    <property type="match status" value="1"/>
</dbReference>
<keyword evidence="11" id="KW-0689">Ribosomal protein</keyword>
<dbReference type="GO" id="GO:0103039">
    <property type="term" value="F:protein methylthiotransferase activity"/>
    <property type="evidence" value="ECO:0007669"/>
    <property type="project" value="UniProtKB-EC"/>
</dbReference>
<comment type="similarity">
    <text evidence="8">Belongs to the methylthiotransferase family. RimO subfamily.</text>
</comment>
<dbReference type="InterPro" id="IPR012340">
    <property type="entry name" value="NA-bd_OB-fold"/>
</dbReference>
<name>A0AAW7JR56_9ACTN</name>
<comment type="catalytic activity">
    <reaction evidence="8">
        <text>L-aspartate(89)-[ribosomal protein uS12]-hydrogen + (sulfur carrier)-SH + AH2 + 2 S-adenosyl-L-methionine = 3-methylsulfanyl-L-aspartate(89)-[ribosomal protein uS12]-hydrogen + (sulfur carrier)-H + 5'-deoxyadenosine + L-methionine + A + S-adenosyl-L-homocysteine + 2 H(+)</text>
        <dbReference type="Rhea" id="RHEA:37087"/>
        <dbReference type="Rhea" id="RHEA-COMP:10460"/>
        <dbReference type="Rhea" id="RHEA-COMP:10461"/>
        <dbReference type="Rhea" id="RHEA-COMP:14737"/>
        <dbReference type="Rhea" id="RHEA-COMP:14739"/>
        <dbReference type="ChEBI" id="CHEBI:13193"/>
        <dbReference type="ChEBI" id="CHEBI:15378"/>
        <dbReference type="ChEBI" id="CHEBI:17319"/>
        <dbReference type="ChEBI" id="CHEBI:17499"/>
        <dbReference type="ChEBI" id="CHEBI:29917"/>
        <dbReference type="ChEBI" id="CHEBI:29961"/>
        <dbReference type="ChEBI" id="CHEBI:57844"/>
        <dbReference type="ChEBI" id="CHEBI:57856"/>
        <dbReference type="ChEBI" id="CHEBI:59789"/>
        <dbReference type="ChEBI" id="CHEBI:64428"/>
        <dbReference type="ChEBI" id="CHEBI:73599"/>
        <dbReference type="EC" id="2.8.4.4"/>
    </reaction>
</comment>
<dbReference type="InterPro" id="IPR020612">
    <property type="entry name" value="Methylthiotransferase_CS"/>
</dbReference>
<comment type="caution">
    <text evidence="11">The sequence shown here is derived from an EMBL/GenBank/DDBJ whole genome shotgun (WGS) entry which is preliminary data.</text>
</comment>
<comment type="subcellular location">
    <subcellularLocation>
        <location evidence="8">Cytoplasm</location>
    </subcellularLocation>
</comment>
<dbReference type="GO" id="GO:0035600">
    <property type="term" value="P:tRNA methylthiolation"/>
    <property type="evidence" value="ECO:0007669"/>
    <property type="project" value="UniProtKB-ARBA"/>
</dbReference>
<dbReference type="Proteomes" id="UP001168505">
    <property type="component" value="Unassembled WGS sequence"/>
</dbReference>
<evidence type="ECO:0000259" key="9">
    <source>
        <dbReference type="PROSITE" id="PS51449"/>
    </source>
</evidence>
<feature type="binding site" evidence="8">
    <location>
        <position position="163"/>
    </location>
    <ligand>
        <name>[4Fe-4S] cluster</name>
        <dbReference type="ChEBI" id="CHEBI:49883"/>
        <label>2</label>
        <note>4Fe-4S-S-AdoMet</note>
    </ligand>
</feature>
<evidence type="ECO:0000313" key="12">
    <source>
        <dbReference type="Proteomes" id="UP001168505"/>
    </source>
</evidence>
<dbReference type="InterPro" id="IPR023404">
    <property type="entry name" value="rSAM_horseshoe"/>
</dbReference>
<keyword evidence="6 8" id="KW-0408">Iron</keyword>
<dbReference type="Pfam" id="PF00919">
    <property type="entry name" value="UPF0004"/>
    <property type="match status" value="1"/>
</dbReference>
<protein>
    <recommendedName>
        <fullName evidence="8">Ribosomal protein uS12 methylthiotransferase RimO</fullName>
        <shortName evidence="8">uS12 MTTase</shortName>
        <shortName evidence="8">uS12 methylthiotransferase</shortName>
        <ecNumber evidence="8">2.8.4.4</ecNumber>
    </recommendedName>
    <alternativeName>
        <fullName evidence="8">Ribosomal protein uS12 (aspartate-C(3))-methylthiotransferase</fullName>
    </alternativeName>
    <alternativeName>
        <fullName evidence="8">Ribosome maturation factor RimO</fullName>
    </alternativeName>
</protein>
<dbReference type="SFLD" id="SFLDG01082">
    <property type="entry name" value="B12-binding_domain_containing"/>
    <property type="match status" value="1"/>
</dbReference>
<dbReference type="PANTHER" id="PTHR43837">
    <property type="entry name" value="RIBOSOMAL PROTEIN S12 METHYLTHIOTRANSFERASE RIMO"/>
    <property type="match status" value="1"/>
</dbReference>
<dbReference type="SFLD" id="SFLDG01061">
    <property type="entry name" value="methylthiotransferase"/>
    <property type="match status" value="1"/>
</dbReference>
<keyword evidence="3 8" id="KW-0808">Transferase</keyword>